<reference evidence="6 7" key="1">
    <citation type="submission" date="2020-02" db="EMBL/GenBank/DDBJ databases">
        <authorList>
            <person name="Ma Q."/>
            <person name="Huang Y."/>
            <person name="Song X."/>
            <person name="Pei D."/>
        </authorList>
    </citation>
    <scope>NUCLEOTIDE SEQUENCE [LARGE SCALE GENOMIC DNA]</scope>
    <source>
        <strain evidence="6">Sxm20200214</strain>
        <tissue evidence="6">Leaf</tissue>
    </source>
</reference>
<dbReference type="PANTHER" id="PTHR11659">
    <property type="entry name" value="GLUTAMYL-TRNA GLN AMIDOTRANSFERASE SUBUNIT B MITOCHONDRIAL AND PROKARYOTIC PET112-RELATED"/>
    <property type="match status" value="1"/>
</dbReference>
<dbReference type="SUPFAM" id="SSF55931">
    <property type="entry name" value="Glutamine synthetase/guanido kinase"/>
    <property type="match status" value="1"/>
</dbReference>
<keyword evidence="2" id="KW-0547">Nucleotide-binding</keyword>
<keyword evidence="7" id="KW-1185">Reference proteome</keyword>
<evidence type="ECO:0000313" key="7">
    <source>
        <dbReference type="Proteomes" id="UP000886595"/>
    </source>
</evidence>
<dbReference type="Pfam" id="PF02934">
    <property type="entry name" value="GatB_N"/>
    <property type="match status" value="1"/>
</dbReference>
<dbReference type="PROSITE" id="PS01234">
    <property type="entry name" value="GATB"/>
    <property type="match status" value="1"/>
</dbReference>
<comment type="caution">
    <text evidence="6">The sequence shown here is derived from an EMBL/GenBank/DDBJ whole genome shotgun (WGS) entry which is preliminary data.</text>
</comment>
<dbReference type="GO" id="GO:0050567">
    <property type="term" value="F:glutaminyl-tRNA synthase (glutamine-hydrolyzing) activity"/>
    <property type="evidence" value="ECO:0007669"/>
    <property type="project" value="TreeGrafter"/>
</dbReference>
<dbReference type="InterPro" id="IPR017959">
    <property type="entry name" value="Asn/Gln-tRNA_amidoTrfase_suB/E"/>
</dbReference>
<dbReference type="InterPro" id="IPR006075">
    <property type="entry name" value="Asn/Gln-tRNA_Trfase_suB/E_cat"/>
</dbReference>
<dbReference type="GO" id="GO:0005524">
    <property type="term" value="F:ATP binding"/>
    <property type="evidence" value="ECO:0007669"/>
    <property type="project" value="UniProtKB-KW"/>
</dbReference>
<dbReference type="InterPro" id="IPR014746">
    <property type="entry name" value="Gln_synth/guanido_kin_cat_dom"/>
</dbReference>
<dbReference type="OrthoDB" id="1188695at2759"/>
<dbReference type="GO" id="GO:0006412">
    <property type="term" value="P:translation"/>
    <property type="evidence" value="ECO:0007669"/>
    <property type="project" value="UniProtKB-KW"/>
</dbReference>
<dbReference type="EMBL" id="JAAMPC010000006">
    <property type="protein sequence ID" value="KAG2306863.1"/>
    <property type="molecule type" value="Genomic_DNA"/>
</dbReference>
<keyword evidence="1" id="KW-0436">Ligase</keyword>
<evidence type="ECO:0000256" key="3">
    <source>
        <dbReference type="ARBA" id="ARBA00022840"/>
    </source>
</evidence>
<evidence type="ECO:0000256" key="1">
    <source>
        <dbReference type="ARBA" id="ARBA00022598"/>
    </source>
</evidence>
<dbReference type="GO" id="GO:0043436">
    <property type="term" value="P:oxoacid metabolic process"/>
    <property type="evidence" value="ECO:0007669"/>
    <property type="project" value="UniProtKB-ARBA"/>
</dbReference>
<dbReference type="PANTHER" id="PTHR11659:SF0">
    <property type="entry name" value="GLUTAMYL-TRNA(GLN) AMIDOTRANSFERASE SUBUNIT B, MITOCHONDRIAL"/>
    <property type="match status" value="1"/>
</dbReference>
<keyword evidence="3" id="KW-0067">ATP-binding</keyword>
<dbReference type="GO" id="GO:0070681">
    <property type="term" value="P:glutaminyl-tRNAGln biosynthesis via transamidation"/>
    <property type="evidence" value="ECO:0007669"/>
    <property type="project" value="TreeGrafter"/>
</dbReference>
<evidence type="ECO:0000256" key="2">
    <source>
        <dbReference type="ARBA" id="ARBA00022741"/>
    </source>
</evidence>
<feature type="domain" description="Aspartyl/Glutamyl-tRNA(Gln) amidotransferase subunit B/E catalytic" evidence="5">
    <location>
        <begin position="55"/>
        <end position="198"/>
    </location>
</feature>
<name>A0A8X7SGU2_BRACI</name>
<protein>
    <recommendedName>
        <fullName evidence="5">Aspartyl/Glutamyl-tRNA(Gln) amidotransferase subunit B/E catalytic domain-containing protein</fullName>
    </recommendedName>
</protein>
<organism evidence="6 7">
    <name type="scientific">Brassica carinata</name>
    <name type="common">Ethiopian mustard</name>
    <name type="synonym">Abyssinian cabbage</name>
    <dbReference type="NCBI Taxonomy" id="52824"/>
    <lineage>
        <taxon>Eukaryota</taxon>
        <taxon>Viridiplantae</taxon>
        <taxon>Streptophyta</taxon>
        <taxon>Embryophyta</taxon>
        <taxon>Tracheophyta</taxon>
        <taxon>Spermatophyta</taxon>
        <taxon>Magnoliopsida</taxon>
        <taxon>eudicotyledons</taxon>
        <taxon>Gunneridae</taxon>
        <taxon>Pentapetalae</taxon>
        <taxon>rosids</taxon>
        <taxon>malvids</taxon>
        <taxon>Brassicales</taxon>
        <taxon>Brassicaceae</taxon>
        <taxon>Brassiceae</taxon>
        <taxon>Brassica</taxon>
    </lineage>
</organism>
<dbReference type="InterPro" id="IPR017958">
    <property type="entry name" value="Gln-tRNA_amidoTrfase_suB_CS"/>
</dbReference>
<gene>
    <name evidence="6" type="ORF">Bca52824_026611</name>
</gene>
<keyword evidence="4" id="KW-0648">Protein biosynthesis</keyword>
<dbReference type="AlphaFoldDB" id="A0A8X7SGU2"/>
<evidence type="ECO:0000256" key="4">
    <source>
        <dbReference type="ARBA" id="ARBA00022917"/>
    </source>
</evidence>
<evidence type="ECO:0000313" key="6">
    <source>
        <dbReference type="EMBL" id="KAG2306863.1"/>
    </source>
</evidence>
<evidence type="ECO:0000259" key="5">
    <source>
        <dbReference type="Pfam" id="PF02934"/>
    </source>
</evidence>
<sequence>MSTTLFKILQTNQFSHFRATLLRRRRLNFSLKNRTNKNGSNKIDEILRDYEAVIAFCNCPNSYELHPNTSICPVCMGLPGDFPVLNSKVFDFGVILRLAFNCDLSLKSKFDRGYQISQFDVPIASGGYADVDIPLVFGGGHRRFGITRAHMEEDVGKLLHSETLKITHRHMSLLKQVDLDRAGVPLLEIVSEPDLRSGMDRSS</sequence>
<proteinExistence type="predicted"/>
<accession>A0A8X7SGU2</accession>
<dbReference type="Proteomes" id="UP000886595">
    <property type="component" value="Unassembled WGS sequence"/>
</dbReference>